<protein>
    <submittedName>
        <fullName evidence="1">Uncharacterized protein</fullName>
    </submittedName>
</protein>
<organism evidence="1">
    <name type="scientific">marine sediment metagenome</name>
    <dbReference type="NCBI Taxonomy" id="412755"/>
    <lineage>
        <taxon>unclassified sequences</taxon>
        <taxon>metagenomes</taxon>
        <taxon>ecological metagenomes</taxon>
    </lineage>
</organism>
<name>X0SGZ5_9ZZZZ</name>
<gene>
    <name evidence="1" type="ORF">S01H1_08941</name>
</gene>
<dbReference type="EMBL" id="BARS01004572">
    <property type="protein sequence ID" value="GAF80303.1"/>
    <property type="molecule type" value="Genomic_DNA"/>
</dbReference>
<accession>X0SGZ5</accession>
<reference evidence="1" key="1">
    <citation type="journal article" date="2014" name="Front. Microbiol.">
        <title>High frequency of phylogenetically diverse reductive dehalogenase-homologous genes in deep subseafloor sedimentary metagenomes.</title>
        <authorList>
            <person name="Kawai M."/>
            <person name="Futagami T."/>
            <person name="Toyoda A."/>
            <person name="Takaki Y."/>
            <person name="Nishi S."/>
            <person name="Hori S."/>
            <person name="Arai W."/>
            <person name="Tsubouchi T."/>
            <person name="Morono Y."/>
            <person name="Uchiyama I."/>
            <person name="Ito T."/>
            <person name="Fujiyama A."/>
            <person name="Inagaki F."/>
            <person name="Takami H."/>
        </authorList>
    </citation>
    <scope>NUCLEOTIDE SEQUENCE</scope>
    <source>
        <strain evidence="1">Expedition CK06-06</strain>
    </source>
</reference>
<sequence length="159" mass="18404">MSKWVDADACYVGWIIDGKLISTWDDDSSGYTPHTPFAVRHPEKVRLTKSFVKKRKGEHSDDHGKRIQDELFGRGYLRGTRAFYRQDILHFTVGTLGPPAIKALQDFVLNNAMPYKKIMVSGYFNDEFVEMSVDEFLTEKPARVYRQRGIGSFTFYENH</sequence>
<evidence type="ECO:0000313" key="1">
    <source>
        <dbReference type="EMBL" id="GAF80303.1"/>
    </source>
</evidence>
<comment type="caution">
    <text evidence="1">The sequence shown here is derived from an EMBL/GenBank/DDBJ whole genome shotgun (WGS) entry which is preliminary data.</text>
</comment>
<dbReference type="AlphaFoldDB" id="X0SGZ5"/>
<proteinExistence type="predicted"/>